<evidence type="ECO:0000313" key="5">
    <source>
        <dbReference type="EMBL" id="SDZ25874.1"/>
    </source>
</evidence>
<dbReference type="InterPro" id="IPR048447">
    <property type="entry name" value="DUF1980_C"/>
</dbReference>
<dbReference type="InterPro" id="IPR052955">
    <property type="entry name" value="UPF0703_membrane_permease"/>
</dbReference>
<dbReference type="PANTHER" id="PTHR40047:SF1">
    <property type="entry name" value="UPF0703 PROTEIN YCGQ"/>
    <property type="match status" value="1"/>
</dbReference>
<reference evidence="6" key="1">
    <citation type="submission" date="2016-10" db="EMBL/GenBank/DDBJ databases">
        <authorList>
            <person name="Varghese N."/>
            <person name="Submissions S."/>
        </authorList>
    </citation>
    <scope>NUCLEOTIDE SEQUENCE [LARGE SCALE GENOMIC DNA]</scope>
    <source>
        <strain evidence="6">DSM 45245</strain>
    </source>
</reference>
<name>A0A1H3RJE5_9ACTN</name>
<feature type="compositionally biased region" description="Basic and acidic residues" evidence="1">
    <location>
        <begin position="69"/>
        <end position="86"/>
    </location>
</feature>
<sequence>MNRQAQAVVLLLFGGAVVKASVTDMYLRYVKEGLRPFLIVAGLLLIAAAVMTLWYDLRRRRPTPATEGGPEHDHGHEHHGHDHGNGHHEPRVGWLLILPVLGLLLVSPPALGSYAAAQAGTALAGQQLSDYPPLPEGDPVKISVLDYASRAIFDEGASLGQRRVQLSGFVATGPDGQPMLARIILSCCAADGRPIKVGLEGEAPAGLAADTWVEVVGGYSPRTESDPVNGESIPYLRVESWREIPVPKQQYE</sequence>
<dbReference type="Pfam" id="PF21537">
    <property type="entry name" value="DUF1980_C"/>
    <property type="match status" value="1"/>
</dbReference>
<feature type="transmembrane region" description="Helical" evidence="2">
    <location>
        <begin position="36"/>
        <end position="55"/>
    </location>
</feature>
<evidence type="ECO:0000259" key="4">
    <source>
        <dbReference type="Pfam" id="PF21537"/>
    </source>
</evidence>
<dbReference type="InterPro" id="IPR015402">
    <property type="entry name" value="DUF1980"/>
</dbReference>
<dbReference type="PANTHER" id="PTHR40047">
    <property type="entry name" value="UPF0703 PROTEIN YCGQ"/>
    <property type="match status" value="1"/>
</dbReference>
<dbReference type="AlphaFoldDB" id="A0A1H3RJE5"/>
<evidence type="ECO:0000256" key="1">
    <source>
        <dbReference type="SAM" id="MobiDB-lite"/>
    </source>
</evidence>
<feature type="domain" description="DUF1980" evidence="3">
    <location>
        <begin position="6"/>
        <end position="120"/>
    </location>
</feature>
<dbReference type="RefSeq" id="WP_091559635.1">
    <property type="nucleotide sequence ID" value="NZ_FNPH01000008.1"/>
</dbReference>
<keyword evidence="6" id="KW-1185">Reference proteome</keyword>
<evidence type="ECO:0000313" key="6">
    <source>
        <dbReference type="Proteomes" id="UP000242415"/>
    </source>
</evidence>
<dbReference type="STRING" id="405436.SAMN05444365_10894"/>
<dbReference type="Pfam" id="PF09323">
    <property type="entry name" value="DUF1980"/>
    <property type="match status" value="1"/>
</dbReference>
<feature type="transmembrane region" description="Helical" evidence="2">
    <location>
        <begin position="92"/>
        <end position="111"/>
    </location>
</feature>
<dbReference type="InterPro" id="IPR048493">
    <property type="entry name" value="DUF1980_N"/>
</dbReference>
<dbReference type="EMBL" id="FNPH01000008">
    <property type="protein sequence ID" value="SDZ25874.1"/>
    <property type="molecule type" value="Genomic_DNA"/>
</dbReference>
<feature type="region of interest" description="Disordered" evidence="1">
    <location>
        <begin position="63"/>
        <end position="86"/>
    </location>
</feature>
<dbReference type="OrthoDB" id="359029at2"/>
<keyword evidence="2" id="KW-1133">Transmembrane helix</keyword>
<proteinExistence type="predicted"/>
<feature type="domain" description="DUF1980" evidence="4">
    <location>
        <begin position="161"/>
        <end position="251"/>
    </location>
</feature>
<dbReference type="NCBIfam" id="TIGR03943">
    <property type="entry name" value="TIGR03943 family putative permease subunit"/>
    <property type="match status" value="1"/>
</dbReference>
<protein>
    <submittedName>
        <fullName evidence="5">TIGR03943 family protein</fullName>
    </submittedName>
</protein>
<evidence type="ECO:0000256" key="2">
    <source>
        <dbReference type="SAM" id="Phobius"/>
    </source>
</evidence>
<dbReference type="Proteomes" id="UP000242415">
    <property type="component" value="Unassembled WGS sequence"/>
</dbReference>
<gene>
    <name evidence="5" type="ORF">SAMN05444365_10894</name>
</gene>
<keyword evidence="2" id="KW-0812">Transmembrane</keyword>
<evidence type="ECO:0000259" key="3">
    <source>
        <dbReference type="Pfam" id="PF09323"/>
    </source>
</evidence>
<organism evidence="5 6">
    <name type="scientific">Micromonospora pattaloongensis</name>
    <dbReference type="NCBI Taxonomy" id="405436"/>
    <lineage>
        <taxon>Bacteria</taxon>
        <taxon>Bacillati</taxon>
        <taxon>Actinomycetota</taxon>
        <taxon>Actinomycetes</taxon>
        <taxon>Micromonosporales</taxon>
        <taxon>Micromonosporaceae</taxon>
        <taxon>Micromonospora</taxon>
    </lineage>
</organism>
<keyword evidence="2" id="KW-0472">Membrane</keyword>
<accession>A0A1H3RJE5</accession>